<evidence type="ECO:0000256" key="1">
    <source>
        <dbReference type="SAM" id="SignalP"/>
    </source>
</evidence>
<evidence type="ECO:0000313" key="4">
    <source>
        <dbReference type="Proteomes" id="UP000325161"/>
    </source>
</evidence>
<feature type="chain" id="PRO_5022964830" evidence="1">
    <location>
        <begin position="25"/>
        <end position="776"/>
    </location>
</feature>
<dbReference type="InterPro" id="IPR038255">
    <property type="entry name" value="PBS_linker_sf"/>
</dbReference>
<name>A0A5C0AWS4_9BURK</name>
<accession>A0A5C0AWS4</accession>
<keyword evidence="4" id="KW-1185">Reference proteome</keyword>
<dbReference type="AlphaFoldDB" id="A0A5C0AWS4"/>
<dbReference type="InterPro" id="IPR025282">
    <property type="entry name" value="DUF4214"/>
</dbReference>
<dbReference type="Gene3D" id="2.160.20.160">
    <property type="match status" value="1"/>
</dbReference>
<reference evidence="3 4" key="1">
    <citation type="submission" date="2019-08" db="EMBL/GenBank/DDBJ databases">
        <title>Amphibian skin-associated Pigmentiphaga: genome sequence and occurrence across geography and hosts.</title>
        <authorList>
            <person name="Bletz M.C."/>
            <person name="Bunk B."/>
            <person name="Sproeer C."/>
            <person name="Biwer P."/>
            <person name="Reiter S."/>
            <person name="Rabemananjara F.C.E."/>
            <person name="Schulz S."/>
            <person name="Overmann J."/>
            <person name="Vences M."/>
        </authorList>
    </citation>
    <scope>NUCLEOTIDE SEQUENCE [LARGE SCALE GENOMIC DNA]</scope>
    <source>
        <strain evidence="3 4">Mada1488</strain>
    </source>
</reference>
<dbReference type="EMBL" id="CP043046">
    <property type="protein sequence ID" value="QEI05270.1"/>
    <property type="molecule type" value="Genomic_DNA"/>
</dbReference>
<protein>
    <submittedName>
        <fullName evidence="3">DUF4214 domain-containing protein</fullName>
    </submittedName>
</protein>
<evidence type="ECO:0000259" key="2">
    <source>
        <dbReference type="Pfam" id="PF13946"/>
    </source>
</evidence>
<feature type="signal peptide" evidence="1">
    <location>
        <begin position="1"/>
        <end position="24"/>
    </location>
</feature>
<dbReference type="OrthoDB" id="480426at2"/>
<dbReference type="SUPFAM" id="SSF51120">
    <property type="entry name" value="beta-Roll"/>
    <property type="match status" value="2"/>
</dbReference>
<feature type="domain" description="DUF4214" evidence="2">
    <location>
        <begin position="70"/>
        <end position="124"/>
    </location>
</feature>
<evidence type="ECO:0000313" key="3">
    <source>
        <dbReference type="EMBL" id="QEI05270.1"/>
    </source>
</evidence>
<dbReference type="PRINTS" id="PR00313">
    <property type="entry name" value="CABNDNGRPT"/>
</dbReference>
<dbReference type="Pfam" id="PF13946">
    <property type="entry name" value="DUF4214"/>
    <property type="match status" value="1"/>
</dbReference>
<dbReference type="InterPro" id="IPR011049">
    <property type="entry name" value="Serralysin-like_metalloprot_C"/>
</dbReference>
<dbReference type="KEGG" id="pacr:FXN63_05025"/>
<organism evidence="3 4">
    <name type="scientific">Pigmentiphaga aceris</name>
    <dbReference type="NCBI Taxonomy" id="1940612"/>
    <lineage>
        <taxon>Bacteria</taxon>
        <taxon>Pseudomonadati</taxon>
        <taxon>Pseudomonadota</taxon>
        <taxon>Betaproteobacteria</taxon>
        <taxon>Burkholderiales</taxon>
        <taxon>Alcaligenaceae</taxon>
        <taxon>Pigmentiphaga</taxon>
    </lineage>
</organism>
<dbReference type="Gene3D" id="2.150.10.10">
    <property type="entry name" value="Serralysin-like metalloprotease, C-terminal"/>
    <property type="match status" value="1"/>
</dbReference>
<gene>
    <name evidence="3" type="ORF">FXN63_05025</name>
</gene>
<dbReference type="Proteomes" id="UP000325161">
    <property type="component" value="Chromosome"/>
</dbReference>
<dbReference type="Gene3D" id="1.10.3130.20">
    <property type="entry name" value="Phycobilisome linker domain"/>
    <property type="match status" value="1"/>
</dbReference>
<sequence>MRSAPHGTVLGTSLLITGFSAAMATITPAHQEAITRLYVGLFNRAPDAQGLQFWAQALADGVSLGTITGSIFSSAESQAIYPATQTADQFVTTFYQTVFGRLPDAGGLRFWTDVLREAGGVESQAAKALITEKIIDIVSDPLATKPADITDAQYAETVKDRDTFSKKVVAGITFAVTQQGTDLGLARQALIDAVAPPASTPNDPVVPVAGQTYTLTAQDDAITGTAGNDTFNSAAGTLQNADVLDGGAGTDTLNIFLSNSGTVTPTLRNIEIINVASTGSGARIDLGASTGVTHVGFISSDSGNNRILNVGNAALSVSDLTRNVNFSGSTATTLSLTLKNVGTTGASIGVNLAETVAAQATAHNITADNAFVALNETTRSADVTTITVAATNTNKLQLSNADAAAVQTLTVTGTGSVEFSRTFLSALKTFTAGDGGVTFVSVNATANVLDITTGAGIDTITANGASIKTLNTGAGNDIVTLNTAGLSATARVNLGAGNDKITLSHGSIRGAEIDAGDGDDIIITGSVIHSDPGTAAIKEIATVTFTRDLLDGETFSIAGLTFTSSGGTTRTQLVNMWKDLVSGATPGAPFNGTLTGYGTTSTSSDSLTFTAQFSGPETDLTTSGTAASAATVVVTTQGAAATLPSIGADKLTGGLGADTFVFSTLDVDTAVSAETAIITDFLPGTDKIAAGTGAAGSSSNFLNAGAGSAASLTDLLTAADNALTGNIKYYVGQVTGGSAYLVTDVNGIGYTNVIELTGVNAGSISFTDIVAWAFPS</sequence>
<proteinExistence type="predicted"/>
<keyword evidence="1" id="KW-0732">Signal</keyword>